<dbReference type="AlphaFoldDB" id="A0A415N3U6"/>
<dbReference type="EMBL" id="QRPD01000002">
    <property type="protein sequence ID" value="RHL89843.1"/>
    <property type="molecule type" value="Genomic_DNA"/>
</dbReference>
<dbReference type="Proteomes" id="UP000284152">
    <property type="component" value="Unassembled WGS sequence"/>
</dbReference>
<accession>A0A415N3U6</accession>
<evidence type="ECO:0000313" key="2">
    <source>
        <dbReference type="EMBL" id="RHK62049.1"/>
    </source>
</evidence>
<dbReference type="Proteomes" id="UP000283325">
    <property type="component" value="Unassembled WGS sequence"/>
</dbReference>
<feature type="region of interest" description="Disordered" evidence="1">
    <location>
        <begin position="46"/>
        <end position="92"/>
    </location>
</feature>
<evidence type="ECO:0000313" key="5">
    <source>
        <dbReference type="Proteomes" id="UP000284152"/>
    </source>
</evidence>
<sequence length="371" mass="41137">MIEPENHRAQRFEKKKKEMIKMKKKALGIILSVLCVLLLFSACGGKDKKEKKKSDEAKVKVEKEESEEKEDDEEEEVKLSPEEGTPFTTEAVRDVTMGPVTVHCQWIPFESPYIVDDIFSGRVAAAGDRVWILADGKLKEYQYANDAVTFVKDIPIGDGYSEITADEAGNLYVSSKLSNNAFLRIKDGNIEELAKGIGPVKMQRSGNVGISALFDIKKIVVADGTATAQDWMPQEYDIISTALISENYAYIGGRSEELDAYIVKAYDMEGNHLLTFGEKGKDGDDWIAYVSQMMEIPEGFFGIDANMRDLYIWGPDASVLGSVEAPDLFGARYAWIAGAAKQDDGSILVALTQDRDDDSATELLLYRLSGF</sequence>
<evidence type="ECO:0000313" key="3">
    <source>
        <dbReference type="EMBL" id="RHL89843.1"/>
    </source>
</evidence>
<comment type="caution">
    <text evidence="3">The sequence shown here is derived from an EMBL/GenBank/DDBJ whole genome shotgun (WGS) entry which is preliminary data.</text>
</comment>
<name>A0A415N3U6_9FIRM</name>
<feature type="compositionally biased region" description="Basic and acidic residues" evidence="1">
    <location>
        <begin position="46"/>
        <end position="63"/>
    </location>
</feature>
<reference evidence="4 5" key="1">
    <citation type="submission" date="2018-08" db="EMBL/GenBank/DDBJ databases">
        <title>A genome reference for cultivated species of the human gut microbiota.</title>
        <authorList>
            <person name="Zou Y."/>
            <person name="Xue W."/>
            <person name="Luo G."/>
        </authorList>
    </citation>
    <scope>NUCLEOTIDE SEQUENCE [LARGE SCALE GENOMIC DNA]</scope>
    <source>
        <strain evidence="3 4">AF36-1BH</strain>
        <strain evidence="2 5">AF42-21</strain>
    </source>
</reference>
<evidence type="ECO:0000313" key="4">
    <source>
        <dbReference type="Proteomes" id="UP000283325"/>
    </source>
</evidence>
<feature type="compositionally biased region" description="Acidic residues" evidence="1">
    <location>
        <begin position="64"/>
        <end position="76"/>
    </location>
</feature>
<evidence type="ECO:0000256" key="1">
    <source>
        <dbReference type="SAM" id="MobiDB-lite"/>
    </source>
</evidence>
<proteinExistence type="predicted"/>
<dbReference type="EMBL" id="QRNS01000017">
    <property type="protein sequence ID" value="RHK62049.1"/>
    <property type="molecule type" value="Genomic_DNA"/>
</dbReference>
<organism evidence="3 4">
    <name type="scientific">Dorea formicigenerans</name>
    <dbReference type="NCBI Taxonomy" id="39486"/>
    <lineage>
        <taxon>Bacteria</taxon>
        <taxon>Bacillati</taxon>
        <taxon>Bacillota</taxon>
        <taxon>Clostridia</taxon>
        <taxon>Lachnospirales</taxon>
        <taxon>Lachnospiraceae</taxon>
        <taxon>Dorea</taxon>
    </lineage>
</organism>
<gene>
    <name evidence="2" type="ORF">DW054_10950</name>
    <name evidence="3" type="ORF">DWZ98_03305</name>
</gene>
<protein>
    <submittedName>
        <fullName evidence="3">Uncharacterized protein</fullName>
    </submittedName>
</protein>